<proteinExistence type="predicted"/>
<dbReference type="InterPro" id="IPR033469">
    <property type="entry name" value="CYTH-like_dom_sf"/>
</dbReference>
<dbReference type="SUPFAM" id="SSF55154">
    <property type="entry name" value="CYTH-like phosphatases"/>
    <property type="match status" value="1"/>
</dbReference>
<gene>
    <name evidence="2" type="ORF">SAMN04488559_11179</name>
</gene>
<dbReference type="RefSeq" id="WP_092652703.1">
    <property type="nucleotide sequence ID" value="NZ_FOHA01000011.1"/>
</dbReference>
<dbReference type="EMBL" id="FOHA01000011">
    <property type="protein sequence ID" value="SER93805.1"/>
    <property type="molecule type" value="Genomic_DNA"/>
</dbReference>
<evidence type="ECO:0000313" key="3">
    <source>
        <dbReference type="Proteomes" id="UP000198948"/>
    </source>
</evidence>
<protein>
    <submittedName>
        <fullName evidence="2">Uncharacterized protein YjbK</fullName>
    </submittedName>
</protein>
<dbReference type="OrthoDB" id="384378at2"/>
<dbReference type="PROSITE" id="PS51707">
    <property type="entry name" value="CYTH"/>
    <property type="match status" value="1"/>
</dbReference>
<dbReference type="InterPro" id="IPR023577">
    <property type="entry name" value="CYTH_domain"/>
</dbReference>
<reference evidence="2 3" key="1">
    <citation type="submission" date="2016-10" db="EMBL/GenBank/DDBJ databases">
        <authorList>
            <person name="de Groot N.N."/>
        </authorList>
    </citation>
    <scope>NUCLEOTIDE SEQUENCE [LARGE SCALE GENOMIC DNA]</scope>
    <source>
        <strain evidence="2 3">DSM 13760</strain>
    </source>
</reference>
<dbReference type="SMART" id="SM01118">
    <property type="entry name" value="CYTH"/>
    <property type="match status" value="1"/>
</dbReference>
<accession>A0A1H9T980</accession>
<evidence type="ECO:0000313" key="2">
    <source>
        <dbReference type="EMBL" id="SER93805.1"/>
    </source>
</evidence>
<feature type="domain" description="CYTH" evidence="1">
    <location>
        <begin position="4"/>
        <end position="190"/>
    </location>
</feature>
<keyword evidence="3" id="KW-1185">Reference proteome</keyword>
<dbReference type="AlphaFoldDB" id="A0A1H9T980"/>
<dbReference type="STRING" id="142588.SAMN04488559_11179"/>
<dbReference type="CDD" id="cd07762">
    <property type="entry name" value="CYTH-like_Pase_1"/>
    <property type="match status" value="1"/>
</dbReference>
<name>A0A1H9T980_9LACT</name>
<dbReference type="PIRSF" id="PIRSF012526">
    <property type="entry name" value="CYTH_UCP012526"/>
    <property type="match status" value="1"/>
</dbReference>
<organism evidence="2 3">
    <name type="scientific">Isobaculum melis</name>
    <dbReference type="NCBI Taxonomy" id="142588"/>
    <lineage>
        <taxon>Bacteria</taxon>
        <taxon>Bacillati</taxon>
        <taxon>Bacillota</taxon>
        <taxon>Bacilli</taxon>
        <taxon>Lactobacillales</taxon>
        <taxon>Carnobacteriaceae</taxon>
        <taxon>Isobaculum</taxon>
    </lineage>
</organism>
<evidence type="ECO:0000259" key="1">
    <source>
        <dbReference type="PROSITE" id="PS51707"/>
    </source>
</evidence>
<dbReference type="Pfam" id="PF01928">
    <property type="entry name" value="CYTH"/>
    <property type="match status" value="1"/>
</dbReference>
<dbReference type="Proteomes" id="UP000198948">
    <property type="component" value="Unassembled WGS sequence"/>
</dbReference>
<sequence>MSEQLEIEFKNLLTEPEYKKLIDHFQLQPADFFSQENFYFDTSENTLKQLGAALRIRCFSQTAEATLKTPHENGLLEITDSLTLAEAHQLLAAKQLTGLPHISEKLATFKLTLQDFQRLGSLKTTRAEKRIAQGLLVFDQSDYNHITDYELEFEVANFEQGQAFFAHFLAEHHIPIRKTPNKVARMFLSL</sequence>
<dbReference type="Gene3D" id="2.40.320.10">
    <property type="entry name" value="Hypothetical Protein Pfu-838710-001"/>
    <property type="match status" value="1"/>
</dbReference>
<dbReference type="InterPro" id="IPR009195">
    <property type="entry name" value="Uncharacterised_YjbK"/>
</dbReference>